<gene>
    <name evidence="2" type="ORF">ACMU_12130</name>
</gene>
<dbReference type="EMBL" id="JFKE01000004">
    <property type="protein sequence ID" value="KAJ55438.1"/>
    <property type="molecule type" value="Genomic_DNA"/>
</dbReference>
<dbReference type="STRING" id="1454373.ACMU_12130"/>
<dbReference type="Gene3D" id="3.10.129.10">
    <property type="entry name" value="Hotdog Thioesterase"/>
    <property type="match status" value="1"/>
</dbReference>
<organism evidence="2 3">
    <name type="scientific">Actibacterium mucosum KCTC 23349</name>
    <dbReference type="NCBI Taxonomy" id="1454373"/>
    <lineage>
        <taxon>Bacteria</taxon>
        <taxon>Pseudomonadati</taxon>
        <taxon>Pseudomonadota</taxon>
        <taxon>Alphaproteobacteria</taxon>
        <taxon>Rhodobacterales</taxon>
        <taxon>Roseobacteraceae</taxon>
        <taxon>Actibacterium</taxon>
    </lineage>
</organism>
<evidence type="ECO:0000313" key="3">
    <source>
        <dbReference type="Proteomes" id="UP000026249"/>
    </source>
</evidence>
<proteinExistence type="predicted"/>
<dbReference type="Pfam" id="PF01575">
    <property type="entry name" value="MaoC_dehydratas"/>
    <property type="match status" value="1"/>
</dbReference>
<dbReference type="SUPFAM" id="SSF54637">
    <property type="entry name" value="Thioesterase/thiol ester dehydrase-isomerase"/>
    <property type="match status" value="1"/>
</dbReference>
<dbReference type="AlphaFoldDB" id="A0A037ZH45"/>
<sequence>MSIPETLHAAWTPSQEEFDVFARISGDDNPIHVDPAFSARTRFGRTVSHGMLIYSKLWALLRSVHPNAQQVSQSMMFPNPCFAGEAVSLEIRTLANNRFTMQAKRVRDGAELLVGETEVAP</sequence>
<reference evidence="2 3" key="1">
    <citation type="submission" date="2014-03" db="EMBL/GenBank/DDBJ databases">
        <title>Draft Genome Sequence of Actibacterium mucosum KCTC 23349, a Marine Alphaproteobacterium with Complex Ionic Requirements Isolated from Mediterranean Seawater at Malvarrosa Beach, Valencia, Spain.</title>
        <authorList>
            <person name="Arahal D.R."/>
            <person name="Shao Z."/>
            <person name="Lai Q."/>
            <person name="Pujalte M.J."/>
        </authorList>
    </citation>
    <scope>NUCLEOTIDE SEQUENCE [LARGE SCALE GENOMIC DNA]</scope>
    <source>
        <strain evidence="2 3">KCTC 23349</strain>
    </source>
</reference>
<dbReference type="InterPro" id="IPR002539">
    <property type="entry name" value="MaoC-like_dom"/>
</dbReference>
<dbReference type="Proteomes" id="UP000026249">
    <property type="component" value="Unassembled WGS sequence"/>
</dbReference>
<accession>A0A037ZH45</accession>
<dbReference type="PANTHER" id="PTHR43437">
    <property type="entry name" value="HYDROXYACYL-THIOESTER DEHYDRATASE TYPE 2, MITOCHONDRIAL-RELATED"/>
    <property type="match status" value="1"/>
</dbReference>
<evidence type="ECO:0000259" key="1">
    <source>
        <dbReference type="Pfam" id="PF01575"/>
    </source>
</evidence>
<evidence type="ECO:0000313" key="2">
    <source>
        <dbReference type="EMBL" id="KAJ55438.1"/>
    </source>
</evidence>
<dbReference type="PANTHER" id="PTHR43437:SF3">
    <property type="entry name" value="HYDROXYACYL-THIOESTER DEHYDRATASE TYPE 2, MITOCHONDRIAL"/>
    <property type="match status" value="1"/>
</dbReference>
<feature type="domain" description="MaoC-like" evidence="1">
    <location>
        <begin position="14"/>
        <end position="106"/>
    </location>
</feature>
<dbReference type="InterPro" id="IPR050965">
    <property type="entry name" value="UPF0336/Enoyl-CoA_hydratase"/>
</dbReference>
<protein>
    <submittedName>
        <fullName evidence="2">Hydratase</fullName>
    </submittedName>
</protein>
<comment type="caution">
    <text evidence="2">The sequence shown here is derived from an EMBL/GenBank/DDBJ whole genome shotgun (WGS) entry which is preliminary data.</text>
</comment>
<dbReference type="RefSeq" id="WP_035259228.1">
    <property type="nucleotide sequence ID" value="NZ_JFKE01000004.1"/>
</dbReference>
<keyword evidence="3" id="KW-1185">Reference proteome</keyword>
<dbReference type="InterPro" id="IPR029069">
    <property type="entry name" value="HotDog_dom_sf"/>
</dbReference>
<dbReference type="GO" id="GO:0006633">
    <property type="term" value="P:fatty acid biosynthetic process"/>
    <property type="evidence" value="ECO:0007669"/>
    <property type="project" value="TreeGrafter"/>
</dbReference>
<dbReference type="GO" id="GO:0019171">
    <property type="term" value="F:(3R)-hydroxyacyl-[acyl-carrier-protein] dehydratase activity"/>
    <property type="evidence" value="ECO:0007669"/>
    <property type="project" value="TreeGrafter"/>
</dbReference>
<dbReference type="OrthoDB" id="4235906at2"/>
<name>A0A037ZH45_9RHOB</name>